<dbReference type="EMBL" id="JAMKFB020000001">
    <property type="protein sequence ID" value="KAL0203936.1"/>
    <property type="molecule type" value="Genomic_DNA"/>
</dbReference>
<feature type="non-terminal residue" evidence="2">
    <location>
        <position position="1"/>
    </location>
</feature>
<dbReference type="Proteomes" id="UP001529510">
    <property type="component" value="Unassembled WGS sequence"/>
</dbReference>
<proteinExistence type="predicted"/>
<dbReference type="AlphaFoldDB" id="A0ABD0RZN7"/>
<evidence type="ECO:0000313" key="2">
    <source>
        <dbReference type="EMBL" id="KAL0203936.1"/>
    </source>
</evidence>
<gene>
    <name evidence="2" type="ORF">M9458_001954</name>
</gene>
<feature type="region of interest" description="Disordered" evidence="1">
    <location>
        <begin position="1"/>
        <end position="73"/>
    </location>
</feature>
<organism evidence="2 3">
    <name type="scientific">Cirrhinus mrigala</name>
    <name type="common">Mrigala</name>
    <dbReference type="NCBI Taxonomy" id="683832"/>
    <lineage>
        <taxon>Eukaryota</taxon>
        <taxon>Metazoa</taxon>
        <taxon>Chordata</taxon>
        <taxon>Craniata</taxon>
        <taxon>Vertebrata</taxon>
        <taxon>Euteleostomi</taxon>
        <taxon>Actinopterygii</taxon>
        <taxon>Neopterygii</taxon>
        <taxon>Teleostei</taxon>
        <taxon>Ostariophysi</taxon>
        <taxon>Cypriniformes</taxon>
        <taxon>Cyprinidae</taxon>
        <taxon>Labeoninae</taxon>
        <taxon>Labeonini</taxon>
        <taxon>Cirrhinus</taxon>
    </lineage>
</organism>
<evidence type="ECO:0000256" key="1">
    <source>
        <dbReference type="SAM" id="MobiDB-lite"/>
    </source>
</evidence>
<keyword evidence="3" id="KW-1185">Reference proteome</keyword>
<feature type="compositionally biased region" description="Low complexity" evidence="1">
    <location>
        <begin position="59"/>
        <end position="69"/>
    </location>
</feature>
<feature type="compositionally biased region" description="Basic and acidic residues" evidence="1">
    <location>
        <begin position="10"/>
        <end position="46"/>
    </location>
</feature>
<comment type="caution">
    <text evidence="2">The sequence shown here is derived from an EMBL/GenBank/DDBJ whole genome shotgun (WGS) entry which is preliminary data.</text>
</comment>
<name>A0ABD0RZN7_CIRMR</name>
<reference evidence="2 3" key="1">
    <citation type="submission" date="2024-05" db="EMBL/GenBank/DDBJ databases">
        <title>Genome sequencing and assembly of Indian major carp, Cirrhinus mrigala (Hamilton, 1822).</title>
        <authorList>
            <person name="Mohindra V."/>
            <person name="Chowdhury L.M."/>
            <person name="Lal K."/>
            <person name="Jena J.K."/>
        </authorList>
    </citation>
    <scope>NUCLEOTIDE SEQUENCE [LARGE SCALE GENOMIC DNA]</scope>
    <source>
        <strain evidence="2">CM1030</strain>
        <tissue evidence="2">Blood</tissue>
    </source>
</reference>
<protein>
    <submittedName>
        <fullName evidence="2">Uncharacterized protein</fullName>
    </submittedName>
</protein>
<evidence type="ECO:0000313" key="3">
    <source>
        <dbReference type="Proteomes" id="UP001529510"/>
    </source>
</evidence>
<accession>A0ABD0RZN7</accession>
<sequence length="96" mass="10271">LEMAPVPEFNPERAPDSKSSPKKDSVSKSNPKRDFVPKSCPEREPEGSQIPALPPLLPPLLLSSGSPSAHPQPSICAVGSLWSCLSPFLSQLEDPL</sequence>
<feature type="non-terminal residue" evidence="2">
    <location>
        <position position="96"/>
    </location>
</feature>